<proteinExistence type="predicted"/>
<name>E4T5X4_PALPW</name>
<organism evidence="2 3">
    <name type="scientific">Paludibacter propionicigenes (strain DSM 17365 / JCM 13257 / WB4)</name>
    <dbReference type="NCBI Taxonomy" id="694427"/>
    <lineage>
        <taxon>Bacteria</taxon>
        <taxon>Pseudomonadati</taxon>
        <taxon>Bacteroidota</taxon>
        <taxon>Bacteroidia</taxon>
        <taxon>Bacteroidales</taxon>
        <taxon>Paludibacteraceae</taxon>
        <taxon>Paludibacter</taxon>
    </lineage>
</organism>
<protein>
    <recommendedName>
        <fullName evidence="1">YgjP-like metallopeptidase domain-containing protein</fullName>
    </recommendedName>
</protein>
<dbReference type="HOGENOM" id="CLU_065947_0_1_10"/>
<dbReference type="Pfam" id="PF01863">
    <property type="entry name" value="YgjP-like"/>
    <property type="match status" value="1"/>
</dbReference>
<dbReference type="Gene3D" id="3.30.2010.10">
    <property type="entry name" value="Metalloproteases ('zincins'), catalytic domain"/>
    <property type="match status" value="1"/>
</dbReference>
<dbReference type="STRING" id="694427.Palpr_1981"/>
<evidence type="ECO:0000313" key="3">
    <source>
        <dbReference type="Proteomes" id="UP000008718"/>
    </source>
</evidence>
<dbReference type="InterPro" id="IPR002725">
    <property type="entry name" value="YgjP-like_metallopeptidase"/>
</dbReference>
<dbReference type="EMBL" id="CP002345">
    <property type="protein sequence ID" value="ADQ80118.1"/>
    <property type="molecule type" value="Genomic_DNA"/>
</dbReference>
<reference evidence="2 3" key="2">
    <citation type="journal article" date="2011" name="Stand. Genomic Sci.">
        <title>Complete genome sequence of Paludibacter propionicigenes type strain (WB4).</title>
        <authorList>
            <person name="Gronow S."/>
            <person name="Munk C."/>
            <person name="Lapidus A."/>
            <person name="Nolan M."/>
            <person name="Lucas S."/>
            <person name="Hammon N."/>
            <person name="Deshpande S."/>
            <person name="Cheng J.F."/>
            <person name="Tapia R."/>
            <person name="Han C."/>
            <person name="Goodwin L."/>
            <person name="Pitluck S."/>
            <person name="Liolios K."/>
            <person name="Ivanova N."/>
            <person name="Mavromatis K."/>
            <person name="Mikhailova N."/>
            <person name="Pati A."/>
            <person name="Chen A."/>
            <person name="Palaniappan K."/>
            <person name="Land M."/>
            <person name="Hauser L."/>
            <person name="Chang Y.J."/>
            <person name="Jeffries C.D."/>
            <person name="Brambilla E."/>
            <person name="Rohde M."/>
            <person name="Goker M."/>
            <person name="Detter J.C."/>
            <person name="Woyke T."/>
            <person name="Bristow J."/>
            <person name="Eisen J.A."/>
            <person name="Markowitz V."/>
            <person name="Hugenholtz P."/>
            <person name="Kyrpides N.C."/>
            <person name="Klenk H.P."/>
        </authorList>
    </citation>
    <scope>NUCLEOTIDE SEQUENCE [LARGE SCALE GENOMIC DNA]</scope>
    <source>
        <strain evidence="3">DSM 17365 / JCM 13257 / WB4</strain>
    </source>
</reference>
<dbReference type="OrthoDB" id="9811177at2"/>
<dbReference type="RefSeq" id="WP_013445487.1">
    <property type="nucleotide sequence ID" value="NC_014734.1"/>
</dbReference>
<dbReference type="CDD" id="cd07344">
    <property type="entry name" value="M48_yhfN_like"/>
    <property type="match status" value="1"/>
</dbReference>
<sequence>MLSDPTLGTIEFIRNERSKHIRVRILNSGLKVTLPPRASEDDAMKFINSIRTKLIHKQAKLEKGLQTRNILIDENSKLQTLTFMVEAKAVDRKNIYFALKSSTLSIEFPVGTDCATLENQQYFWNGISYFLRKEAKRLLPDRTKQLAYKYGFTFTDVKIQSSKTRWGSCSRAKSINLSLYLMLLPAYLIDYVILHELCHTREMNHGDKFWAWMDKVTDGKSKELRAELKKYHMPQS</sequence>
<dbReference type="PANTHER" id="PTHR30399">
    <property type="entry name" value="UNCHARACTERIZED PROTEIN YGJP"/>
    <property type="match status" value="1"/>
</dbReference>
<gene>
    <name evidence="2" type="ordered locus">Palpr_1981</name>
</gene>
<dbReference type="KEGG" id="ppn:Palpr_1981"/>
<dbReference type="AlphaFoldDB" id="E4T5X4"/>
<reference key="1">
    <citation type="submission" date="2010-11" db="EMBL/GenBank/DDBJ databases">
        <title>The complete genome of Paludibacter propionicigenes DSM 17365.</title>
        <authorList>
            <consortium name="US DOE Joint Genome Institute (JGI-PGF)"/>
            <person name="Lucas S."/>
            <person name="Copeland A."/>
            <person name="Lapidus A."/>
            <person name="Bruce D."/>
            <person name="Goodwin L."/>
            <person name="Pitluck S."/>
            <person name="Kyrpides N."/>
            <person name="Mavromatis K."/>
            <person name="Ivanova N."/>
            <person name="Munk A.C."/>
            <person name="Brettin T."/>
            <person name="Detter J.C."/>
            <person name="Han C."/>
            <person name="Tapia R."/>
            <person name="Land M."/>
            <person name="Hauser L."/>
            <person name="Markowitz V."/>
            <person name="Cheng J.-F."/>
            <person name="Hugenholtz P."/>
            <person name="Woyke T."/>
            <person name="Wu D."/>
            <person name="Gronow S."/>
            <person name="Wellnitz S."/>
            <person name="Brambilla E."/>
            <person name="Klenk H.-P."/>
            <person name="Eisen J.A."/>
        </authorList>
    </citation>
    <scope>NUCLEOTIDE SEQUENCE</scope>
    <source>
        <strain>WB4</strain>
    </source>
</reference>
<dbReference type="Proteomes" id="UP000008718">
    <property type="component" value="Chromosome"/>
</dbReference>
<feature type="domain" description="YgjP-like metallopeptidase" evidence="1">
    <location>
        <begin position="19"/>
        <end position="230"/>
    </location>
</feature>
<keyword evidence="3" id="KW-1185">Reference proteome</keyword>
<dbReference type="eggNOG" id="COG1451">
    <property type="taxonomic scope" value="Bacteria"/>
</dbReference>
<evidence type="ECO:0000313" key="2">
    <source>
        <dbReference type="EMBL" id="ADQ80118.1"/>
    </source>
</evidence>
<dbReference type="InterPro" id="IPR053136">
    <property type="entry name" value="UTP_pyrophosphatase-like"/>
</dbReference>
<dbReference type="PANTHER" id="PTHR30399:SF1">
    <property type="entry name" value="UTP PYROPHOSPHATASE"/>
    <property type="match status" value="1"/>
</dbReference>
<evidence type="ECO:0000259" key="1">
    <source>
        <dbReference type="Pfam" id="PF01863"/>
    </source>
</evidence>
<accession>E4T5X4</accession>